<dbReference type="STRING" id="640938.TR210_1311"/>
<dbReference type="PANTHER" id="PTHR30126:SF91">
    <property type="entry name" value="LYSR FAMILY TRANSCRIPTIONAL REGULATOR"/>
    <property type="match status" value="1"/>
</dbReference>
<comment type="similarity">
    <text evidence="1">Belongs to the LysR transcriptional regulatory family.</text>
</comment>
<evidence type="ECO:0000256" key="3">
    <source>
        <dbReference type="ARBA" id="ARBA00023125"/>
    </source>
</evidence>
<dbReference type="OrthoDB" id="9785745at2"/>
<dbReference type="AlphaFoldDB" id="A0A143YRF0"/>
<dbReference type="PANTHER" id="PTHR30126">
    <property type="entry name" value="HTH-TYPE TRANSCRIPTIONAL REGULATOR"/>
    <property type="match status" value="1"/>
</dbReference>
<reference evidence="7 9" key="2">
    <citation type="submission" date="2016-10" db="EMBL/GenBank/DDBJ databases">
        <authorList>
            <person name="Varghese N."/>
            <person name="Submissions S."/>
        </authorList>
    </citation>
    <scope>NUCLEOTIDE SEQUENCE [LARGE SCALE GENOMIC DNA]</scope>
    <source>
        <strain evidence="7 9">DSM 22150</strain>
    </source>
</reference>
<dbReference type="InterPro" id="IPR000847">
    <property type="entry name" value="LysR_HTH_N"/>
</dbReference>
<dbReference type="PROSITE" id="PS50931">
    <property type="entry name" value="HTH_LYSR"/>
    <property type="match status" value="1"/>
</dbReference>
<dbReference type="PRINTS" id="PR00039">
    <property type="entry name" value="HTHLYSR"/>
</dbReference>
<proteinExistence type="inferred from homology"/>
<dbReference type="InterPro" id="IPR036388">
    <property type="entry name" value="WH-like_DNA-bd_sf"/>
</dbReference>
<evidence type="ECO:0000256" key="2">
    <source>
        <dbReference type="ARBA" id="ARBA00023015"/>
    </source>
</evidence>
<keyword evidence="2" id="KW-0805">Transcription regulation</keyword>
<dbReference type="InterPro" id="IPR036390">
    <property type="entry name" value="WH_DNA-bd_sf"/>
</dbReference>
<evidence type="ECO:0000256" key="1">
    <source>
        <dbReference type="ARBA" id="ARBA00009437"/>
    </source>
</evidence>
<dbReference type="Proteomes" id="UP000199280">
    <property type="component" value="Unassembled WGS sequence"/>
</dbReference>
<dbReference type="Gene3D" id="3.40.190.10">
    <property type="entry name" value="Periplasmic binding protein-like II"/>
    <property type="match status" value="2"/>
</dbReference>
<keyword evidence="4" id="KW-0804">Transcription</keyword>
<evidence type="ECO:0000313" key="6">
    <source>
        <dbReference type="EMBL" id="CZQ95535.1"/>
    </source>
</evidence>
<keyword evidence="3 7" id="KW-0238">DNA-binding</keyword>
<keyword evidence="9" id="KW-1185">Reference proteome</keyword>
<evidence type="ECO:0000259" key="5">
    <source>
        <dbReference type="PROSITE" id="PS50931"/>
    </source>
</evidence>
<accession>A0A143YRF0</accession>
<dbReference type="EMBL" id="FNYT01000007">
    <property type="protein sequence ID" value="SEJ06848.1"/>
    <property type="molecule type" value="Genomic_DNA"/>
</dbReference>
<evidence type="ECO:0000313" key="7">
    <source>
        <dbReference type="EMBL" id="SEJ06848.1"/>
    </source>
</evidence>
<organism evidence="6 8">
    <name type="scientific">Trichococcus ilyis</name>
    <dbReference type="NCBI Taxonomy" id="640938"/>
    <lineage>
        <taxon>Bacteria</taxon>
        <taxon>Bacillati</taxon>
        <taxon>Bacillota</taxon>
        <taxon>Bacilli</taxon>
        <taxon>Lactobacillales</taxon>
        <taxon>Carnobacteriaceae</taxon>
        <taxon>Trichococcus</taxon>
    </lineage>
</organism>
<dbReference type="RefSeq" id="WP_068622728.1">
    <property type="nucleotide sequence ID" value="NZ_FJNB01000008.1"/>
</dbReference>
<feature type="domain" description="HTH lysR-type" evidence="5">
    <location>
        <begin position="1"/>
        <end position="58"/>
    </location>
</feature>
<dbReference type="GO" id="GO:0003700">
    <property type="term" value="F:DNA-binding transcription factor activity"/>
    <property type="evidence" value="ECO:0007669"/>
    <property type="project" value="InterPro"/>
</dbReference>
<evidence type="ECO:0000313" key="8">
    <source>
        <dbReference type="Proteomes" id="UP000076878"/>
    </source>
</evidence>
<protein>
    <submittedName>
        <fullName evidence="7">DNA-binding transcriptional regulator, LysR family</fullName>
    </submittedName>
    <submittedName>
        <fullName evidence="6">Transcription regulator hth lysr</fullName>
    </submittedName>
</protein>
<sequence length="290" mass="32821">MLDYRYKTFLTLIEEGSYTKAAKKLNITQPAVTQHIQHLQEELGVQLFRYEGKQLLVTEKGRYLEEQLSLLNRDVQRIRSQLLQHDDAPTLTFGATLTIGEYVMPGLIGRYLERHPRHHLSMIVDNTATLTGMIQTGKIDFALIEGGFNQSQFGFGKLSDEPFIGVCAAASPLWHNEQDLSVLFREHLFLREEGSGSRRILEKALLSEGASLSSFERATVVGGIGPIKQLVAQNRGIAFLYRISVHAELEAGTLKEIPIRRFAVAHPFHVVHLKDLRDRGPLQELLSFYR</sequence>
<dbReference type="SUPFAM" id="SSF46785">
    <property type="entry name" value="Winged helix' DNA-binding domain"/>
    <property type="match status" value="1"/>
</dbReference>
<dbReference type="Pfam" id="PF00126">
    <property type="entry name" value="HTH_1"/>
    <property type="match status" value="1"/>
</dbReference>
<name>A0A143YRF0_9LACT</name>
<evidence type="ECO:0000256" key="4">
    <source>
        <dbReference type="ARBA" id="ARBA00023163"/>
    </source>
</evidence>
<evidence type="ECO:0000313" key="9">
    <source>
        <dbReference type="Proteomes" id="UP000199280"/>
    </source>
</evidence>
<dbReference type="GO" id="GO:0000976">
    <property type="term" value="F:transcription cis-regulatory region binding"/>
    <property type="evidence" value="ECO:0007669"/>
    <property type="project" value="TreeGrafter"/>
</dbReference>
<gene>
    <name evidence="7" type="ORF">SAMN05216375_10739</name>
    <name evidence="6" type="ORF">TR210_1311</name>
</gene>
<dbReference type="EMBL" id="FJNB01000008">
    <property type="protein sequence ID" value="CZQ95535.1"/>
    <property type="molecule type" value="Genomic_DNA"/>
</dbReference>
<dbReference type="SUPFAM" id="SSF53850">
    <property type="entry name" value="Periplasmic binding protein-like II"/>
    <property type="match status" value="1"/>
</dbReference>
<dbReference type="Proteomes" id="UP000076878">
    <property type="component" value="Unassembled WGS sequence"/>
</dbReference>
<reference evidence="6 8" key="1">
    <citation type="submission" date="2016-02" db="EMBL/GenBank/DDBJ databases">
        <authorList>
            <person name="Wen L."/>
            <person name="He K."/>
            <person name="Yang H."/>
        </authorList>
    </citation>
    <scope>NUCLEOTIDE SEQUENCE [LARGE SCALE GENOMIC DNA]</scope>
    <source>
        <strain evidence="6">Trichococcus_R210</strain>
    </source>
</reference>
<dbReference type="InterPro" id="IPR005119">
    <property type="entry name" value="LysR_subst-bd"/>
</dbReference>
<dbReference type="Gene3D" id="1.10.10.10">
    <property type="entry name" value="Winged helix-like DNA-binding domain superfamily/Winged helix DNA-binding domain"/>
    <property type="match status" value="1"/>
</dbReference>
<dbReference type="Pfam" id="PF03466">
    <property type="entry name" value="LysR_substrate"/>
    <property type="match status" value="1"/>
</dbReference>